<dbReference type="InterPro" id="IPR051532">
    <property type="entry name" value="Ester_Hydrolysis_Enzymes"/>
</dbReference>
<protein>
    <submittedName>
        <fullName evidence="3">Lysophospholipase L1-like esterase</fullName>
    </submittedName>
</protein>
<evidence type="ECO:0000259" key="2">
    <source>
        <dbReference type="Pfam" id="PF13472"/>
    </source>
</evidence>
<keyword evidence="1" id="KW-0472">Membrane</keyword>
<dbReference type="AlphaFoldDB" id="A0A7X0HSD5"/>
<sequence length="243" mass="28125">MKKYYFVMGIMLLLVILYTCRIIYSAGSNTIHLTAIGDSITYGTGDPGQKGYIGRVKELLQEEKGILVELSNFGVPRYTTDQILQQLQDRKIIREVKKADYIILYAGTNDFRKSAAYTLDSLKIQQMKTGKERYSQNLHRILDLIRLENTSAPILVLGLYHPYSEYQNEEEILNLIQQWNQEIEASAANYEMTYFVPVLDLYINQPKKDYFSDKIHLNPAGYQLMAERLYQKLILLQEGSDNI</sequence>
<proteinExistence type="predicted"/>
<evidence type="ECO:0000313" key="3">
    <source>
        <dbReference type="EMBL" id="MBB6444830.1"/>
    </source>
</evidence>
<keyword evidence="1" id="KW-1133">Transmembrane helix</keyword>
<organism evidence="3 4">
    <name type="scientific">Bacillus benzoevorans</name>
    <dbReference type="NCBI Taxonomy" id="1456"/>
    <lineage>
        <taxon>Bacteria</taxon>
        <taxon>Bacillati</taxon>
        <taxon>Bacillota</taxon>
        <taxon>Bacilli</taxon>
        <taxon>Bacillales</taxon>
        <taxon>Bacillaceae</taxon>
        <taxon>Bacillus</taxon>
    </lineage>
</organism>
<name>A0A7X0HSD5_9BACI</name>
<reference evidence="3 4" key="1">
    <citation type="submission" date="2020-08" db="EMBL/GenBank/DDBJ databases">
        <title>Genomic Encyclopedia of Type Strains, Phase IV (KMG-IV): sequencing the most valuable type-strain genomes for metagenomic binning, comparative biology and taxonomic classification.</title>
        <authorList>
            <person name="Goeker M."/>
        </authorList>
    </citation>
    <scope>NUCLEOTIDE SEQUENCE [LARGE SCALE GENOMIC DNA]</scope>
    <source>
        <strain evidence="3 4">DSM 5391</strain>
    </source>
</reference>
<dbReference type="Proteomes" id="UP000531594">
    <property type="component" value="Unassembled WGS sequence"/>
</dbReference>
<dbReference type="Gene3D" id="3.40.50.1110">
    <property type="entry name" value="SGNH hydrolase"/>
    <property type="match status" value="1"/>
</dbReference>
<dbReference type="InterPro" id="IPR036514">
    <property type="entry name" value="SGNH_hydro_sf"/>
</dbReference>
<dbReference type="SUPFAM" id="SSF52266">
    <property type="entry name" value="SGNH hydrolase"/>
    <property type="match status" value="1"/>
</dbReference>
<dbReference type="GO" id="GO:0004622">
    <property type="term" value="F:phosphatidylcholine lysophospholipase activity"/>
    <property type="evidence" value="ECO:0007669"/>
    <property type="project" value="TreeGrafter"/>
</dbReference>
<dbReference type="PANTHER" id="PTHR30383:SF27">
    <property type="entry name" value="SPORE GERMINATION LIPASE LIPC"/>
    <property type="match status" value="1"/>
</dbReference>
<keyword evidence="1" id="KW-0812">Transmembrane</keyword>
<dbReference type="Pfam" id="PF13472">
    <property type="entry name" value="Lipase_GDSL_2"/>
    <property type="match status" value="1"/>
</dbReference>
<dbReference type="PANTHER" id="PTHR30383">
    <property type="entry name" value="THIOESTERASE 1/PROTEASE 1/LYSOPHOSPHOLIPASE L1"/>
    <property type="match status" value="1"/>
</dbReference>
<keyword evidence="4" id="KW-1185">Reference proteome</keyword>
<dbReference type="RefSeq" id="WP_184524242.1">
    <property type="nucleotide sequence ID" value="NZ_JACHGK010000003.1"/>
</dbReference>
<feature type="transmembrane region" description="Helical" evidence="1">
    <location>
        <begin position="6"/>
        <end position="24"/>
    </location>
</feature>
<evidence type="ECO:0000313" key="4">
    <source>
        <dbReference type="Proteomes" id="UP000531594"/>
    </source>
</evidence>
<gene>
    <name evidence="3" type="ORF">HNR53_001439</name>
</gene>
<evidence type="ECO:0000256" key="1">
    <source>
        <dbReference type="SAM" id="Phobius"/>
    </source>
</evidence>
<accession>A0A7X0HSD5</accession>
<comment type="caution">
    <text evidence="3">The sequence shown here is derived from an EMBL/GenBank/DDBJ whole genome shotgun (WGS) entry which is preliminary data.</text>
</comment>
<feature type="domain" description="SGNH hydrolase-type esterase" evidence="2">
    <location>
        <begin position="35"/>
        <end position="224"/>
    </location>
</feature>
<dbReference type="EMBL" id="JACHGK010000003">
    <property type="protein sequence ID" value="MBB6444830.1"/>
    <property type="molecule type" value="Genomic_DNA"/>
</dbReference>
<dbReference type="InterPro" id="IPR013830">
    <property type="entry name" value="SGNH_hydro"/>
</dbReference>